<accession>A0AAV0XZS6</accession>
<keyword evidence="3" id="KW-1185">Reference proteome</keyword>
<organism evidence="2 3">
    <name type="scientific">Macrosiphum euphorbiae</name>
    <name type="common">potato aphid</name>
    <dbReference type="NCBI Taxonomy" id="13131"/>
    <lineage>
        <taxon>Eukaryota</taxon>
        <taxon>Metazoa</taxon>
        <taxon>Ecdysozoa</taxon>
        <taxon>Arthropoda</taxon>
        <taxon>Hexapoda</taxon>
        <taxon>Insecta</taxon>
        <taxon>Pterygota</taxon>
        <taxon>Neoptera</taxon>
        <taxon>Paraneoptera</taxon>
        <taxon>Hemiptera</taxon>
        <taxon>Sternorrhyncha</taxon>
        <taxon>Aphidomorpha</taxon>
        <taxon>Aphidoidea</taxon>
        <taxon>Aphididae</taxon>
        <taxon>Macrosiphini</taxon>
        <taxon>Macrosiphum</taxon>
    </lineage>
</organism>
<feature type="region of interest" description="Disordered" evidence="1">
    <location>
        <begin position="48"/>
        <end position="75"/>
    </location>
</feature>
<sequence length="95" mass="10659">MATTLQNGFKKCGIYPCNVNELLGRLPNSENNNSSIEETFIQHLSAKRSETVQPLRNKRKKLHVAPGKSYAHDDSENSCTELLHAALQESKSWCT</sequence>
<dbReference type="Proteomes" id="UP001160148">
    <property type="component" value="Unassembled WGS sequence"/>
</dbReference>
<name>A0AAV0XZS6_9HEMI</name>
<comment type="caution">
    <text evidence="2">The sequence shown here is derived from an EMBL/GenBank/DDBJ whole genome shotgun (WGS) entry which is preliminary data.</text>
</comment>
<protein>
    <submittedName>
        <fullName evidence="2">Uncharacterized protein</fullName>
    </submittedName>
</protein>
<dbReference type="AlphaFoldDB" id="A0AAV0XZS6"/>
<proteinExistence type="predicted"/>
<evidence type="ECO:0000313" key="3">
    <source>
        <dbReference type="Proteomes" id="UP001160148"/>
    </source>
</evidence>
<reference evidence="2 3" key="1">
    <citation type="submission" date="2023-01" db="EMBL/GenBank/DDBJ databases">
        <authorList>
            <person name="Whitehead M."/>
        </authorList>
    </citation>
    <scope>NUCLEOTIDE SEQUENCE [LARGE SCALE GENOMIC DNA]</scope>
</reference>
<gene>
    <name evidence="2" type="ORF">MEUPH1_LOCUS27826</name>
</gene>
<evidence type="ECO:0000313" key="2">
    <source>
        <dbReference type="EMBL" id="CAI6374179.1"/>
    </source>
</evidence>
<dbReference type="EMBL" id="CARXXK010001172">
    <property type="protein sequence ID" value="CAI6374179.1"/>
    <property type="molecule type" value="Genomic_DNA"/>
</dbReference>
<evidence type="ECO:0000256" key="1">
    <source>
        <dbReference type="SAM" id="MobiDB-lite"/>
    </source>
</evidence>